<evidence type="ECO:0000259" key="2">
    <source>
        <dbReference type="PROSITE" id="PS50943"/>
    </source>
</evidence>
<dbReference type="SUPFAM" id="SSF47413">
    <property type="entry name" value="lambda repressor-like DNA-binding domains"/>
    <property type="match status" value="1"/>
</dbReference>
<dbReference type="SMART" id="SM00530">
    <property type="entry name" value="HTH_XRE"/>
    <property type="match status" value="1"/>
</dbReference>
<dbReference type="PROSITE" id="PS50943">
    <property type="entry name" value="HTH_CROC1"/>
    <property type="match status" value="1"/>
</dbReference>
<proteinExistence type="predicted"/>
<dbReference type="InterPro" id="IPR001387">
    <property type="entry name" value="Cro/C1-type_HTH"/>
</dbReference>
<dbReference type="GO" id="GO:0003677">
    <property type="term" value="F:DNA binding"/>
    <property type="evidence" value="ECO:0007669"/>
    <property type="project" value="UniProtKB-KW"/>
</dbReference>
<dbReference type="RefSeq" id="WP_106166015.1">
    <property type="nucleotide sequence ID" value="NZ_JAVKZF010000005.1"/>
</dbReference>
<name>A0AB37URM3_9CYAN</name>
<protein>
    <recommendedName>
        <fullName evidence="2">HTH cro/C1-type domain-containing protein</fullName>
    </recommendedName>
</protein>
<dbReference type="EMBL" id="RSCK01000003">
    <property type="protein sequence ID" value="RUT14109.1"/>
    <property type="molecule type" value="Genomic_DNA"/>
</dbReference>
<dbReference type="Proteomes" id="UP000282574">
    <property type="component" value="Unassembled WGS sequence"/>
</dbReference>
<evidence type="ECO:0000256" key="1">
    <source>
        <dbReference type="ARBA" id="ARBA00023125"/>
    </source>
</evidence>
<keyword evidence="1" id="KW-0238">DNA-binding</keyword>
<dbReference type="CDD" id="cd00093">
    <property type="entry name" value="HTH_XRE"/>
    <property type="match status" value="1"/>
</dbReference>
<dbReference type="InterPro" id="IPR010982">
    <property type="entry name" value="Lambda_DNA-bd_dom_sf"/>
</dbReference>
<evidence type="ECO:0000313" key="3">
    <source>
        <dbReference type="EMBL" id="RUT14109.1"/>
    </source>
</evidence>
<evidence type="ECO:0000313" key="4">
    <source>
        <dbReference type="Proteomes" id="UP000282574"/>
    </source>
</evidence>
<dbReference type="AlphaFoldDB" id="A0AB37URM3"/>
<dbReference type="PANTHER" id="PTHR46558">
    <property type="entry name" value="TRACRIPTIONAL REGULATORY PROTEIN-RELATED-RELATED"/>
    <property type="match status" value="1"/>
</dbReference>
<gene>
    <name evidence="3" type="ORF">DSM107010_05920</name>
</gene>
<feature type="domain" description="HTH cro/C1-type" evidence="2">
    <location>
        <begin position="7"/>
        <end position="63"/>
    </location>
</feature>
<accession>A0AB37URM3</accession>
<keyword evidence="4" id="KW-1185">Reference proteome</keyword>
<organism evidence="3 4">
    <name type="scientific">Chroococcidiopsis cubana SAG 39.79</name>
    <dbReference type="NCBI Taxonomy" id="388085"/>
    <lineage>
        <taxon>Bacteria</taxon>
        <taxon>Bacillati</taxon>
        <taxon>Cyanobacteriota</taxon>
        <taxon>Cyanophyceae</taxon>
        <taxon>Chroococcidiopsidales</taxon>
        <taxon>Chroococcidiopsidaceae</taxon>
        <taxon>Chroococcidiopsis</taxon>
    </lineage>
</organism>
<dbReference type="PANTHER" id="PTHR46558:SF4">
    <property type="entry name" value="DNA-BIDING PHAGE PROTEIN"/>
    <property type="match status" value="1"/>
</dbReference>
<dbReference type="Gene3D" id="1.10.260.40">
    <property type="entry name" value="lambda repressor-like DNA-binding domains"/>
    <property type="match status" value="1"/>
</dbReference>
<sequence length="70" mass="7752">MGWGEKISNLRKRLHLTQREVAKAVGVDDQTISNWEQGKSKPKLDPAQTFALCKVLQCSLEELASAILGD</sequence>
<comment type="caution">
    <text evidence="3">The sequence shown here is derived from an EMBL/GenBank/DDBJ whole genome shotgun (WGS) entry which is preliminary data.</text>
</comment>
<dbReference type="Pfam" id="PF01381">
    <property type="entry name" value="HTH_3"/>
    <property type="match status" value="1"/>
</dbReference>
<reference evidence="3 4" key="1">
    <citation type="journal article" date="2019" name="Genome Biol. Evol.">
        <title>Day and night: Metabolic profiles and evolutionary relationships of six axenic non-marine cyanobacteria.</title>
        <authorList>
            <person name="Will S.E."/>
            <person name="Henke P."/>
            <person name="Boedeker C."/>
            <person name="Huang S."/>
            <person name="Brinkmann H."/>
            <person name="Rohde M."/>
            <person name="Jarek M."/>
            <person name="Friedl T."/>
            <person name="Seufert S."/>
            <person name="Schumacher M."/>
            <person name="Overmann J."/>
            <person name="Neumann-Schaal M."/>
            <person name="Petersen J."/>
        </authorList>
    </citation>
    <scope>NUCLEOTIDE SEQUENCE [LARGE SCALE GENOMIC DNA]</scope>
    <source>
        <strain evidence="3 4">SAG 39.79</strain>
    </source>
</reference>